<evidence type="ECO:0000256" key="5">
    <source>
        <dbReference type="ARBA" id="ARBA00012388"/>
    </source>
</evidence>
<dbReference type="InterPro" id="IPR002058">
    <property type="entry name" value="PAP_assoc"/>
</dbReference>
<feature type="non-terminal residue" evidence="12">
    <location>
        <position position="373"/>
    </location>
</feature>
<dbReference type="Proteomes" id="UP000027265">
    <property type="component" value="Unassembled WGS sequence"/>
</dbReference>
<evidence type="ECO:0000256" key="9">
    <source>
        <dbReference type="ARBA" id="ARBA00022842"/>
    </source>
</evidence>
<dbReference type="GO" id="GO:1990817">
    <property type="term" value="F:poly(A) RNA polymerase activity"/>
    <property type="evidence" value="ECO:0007669"/>
    <property type="project" value="UniProtKB-EC"/>
</dbReference>
<sequence length="373" mass="43156">MHTHSHPNPSSQRRLASKQRFLAELSQCLFDFVIQLLPTQEELAVKEDVRKLLERLIRTIEPESRLLSFGSTANGFSLRNSDMDLCCLIDSEERLAAADLVNMLGDLLERETKFHVKPLPHARIPIVKLSLDPSPGLPLGIACDIGFENRLALENTRLLMCYALIDPTRVRTMVLFLKVWCKRRKINSPYKGTLSSYGYVLLVLYFLIHVKNPPVLPNLQQIPPLRPISPEDTHIQGFNTWFFDDIALLRQRWQSTNTETVAELLIDFFKYYSRDFPYNVGVVSIRSGLIKKESKGWQNELDFARYNDSRERNRFCIEDPFETDFNVARCVTKDGLYTIRGEFMRASRIFASRPERAIIALAQLCEERKDEQL</sequence>
<dbReference type="Gene3D" id="3.30.460.10">
    <property type="entry name" value="Beta Polymerase, domain 2"/>
    <property type="match status" value="1"/>
</dbReference>
<evidence type="ECO:0000313" key="13">
    <source>
        <dbReference type="Proteomes" id="UP000027265"/>
    </source>
</evidence>
<evidence type="ECO:0000256" key="6">
    <source>
        <dbReference type="ARBA" id="ARBA00022490"/>
    </source>
</evidence>
<name>A0A067PHU7_9AGAM</name>
<keyword evidence="9" id="KW-0460">Magnesium</keyword>
<evidence type="ECO:0000313" key="12">
    <source>
        <dbReference type="EMBL" id="KDQ54458.1"/>
    </source>
</evidence>
<dbReference type="GO" id="GO:0010605">
    <property type="term" value="P:negative regulation of macromolecule metabolic process"/>
    <property type="evidence" value="ECO:0007669"/>
    <property type="project" value="UniProtKB-ARBA"/>
</dbReference>
<dbReference type="STRING" id="933084.A0A067PHU7"/>
<evidence type="ECO:0000256" key="4">
    <source>
        <dbReference type="ARBA" id="ARBA00008593"/>
    </source>
</evidence>
<dbReference type="SUPFAM" id="SSF81631">
    <property type="entry name" value="PAP/OAS1 substrate-binding domain"/>
    <property type="match status" value="1"/>
</dbReference>
<accession>A0A067PHU7</accession>
<dbReference type="FunCoup" id="A0A067PHU7">
    <property type="interactions" value="140"/>
</dbReference>
<proteinExistence type="inferred from homology"/>
<comment type="similarity">
    <text evidence="4">Belongs to the DNA polymerase type-B-like family.</text>
</comment>
<dbReference type="EC" id="2.7.7.19" evidence="5"/>
<evidence type="ECO:0000256" key="1">
    <source>
        <dbReference type="ARBA" id="ARBA00001936"/>
    </source>
</evidence>
<evidence type="ECO:0000256" key="2">
    <source>
        <dbReference type="ARBA" id="ARBA00001946"/>
    </source>
</evidence>
<dbReference type="InterPro" id="IPR054708">
    <property type="entry name" value="MTPAP-like_central"/>
</dbReference>
<dbReference type="EMBL" id="KL197728">
    <property type="protein sequence ID" value="KDQ54458.1"/>
    <property type="molecule type" value="Genomic_DNA"/>
</dbReference>
<keyword evidence="7" id="KW-0808">Transferase</keyword>
<dbReference type="InParanoid" id="A0A067PHU7"/>
<comment type="subcellular location">
    <subcellularLocation>
        <location evidence="3">Cytoplasm</location>
    </subcellularLocation>
</comment>
<dbReference type="PANTHER" id="PTHR12271">
    <property type="entry name" value="POLY A POLYMERASE CID PAP -RELATED"/>
    <property type="match status" value="1"/>
</dbReference>
<dbReference type="GO" id="GO:0046872">
    <property type="term" value="F:metal ion binding"/>
    <property type="evidence" value="ECO:0007669"/>
    <property type="project" value="UniProtKB-KW"/>
</dbReference>
<reference evidence="13" key="1">
    <citation type="journal article" date="2014" name="Proc. Natl. Acad. Sci. U.S.A.">
        <title>Extensive sampling of basidiomycete genomes demonstrates inadequacy of the white-rot/brown-rot paradigm for wood decay fungi.</title>
        <authorList>
            <person name="Riley R."/>
            <person name="Salamov A.A."/>
            <person name="Brown D.W."/>
            <person name="Nagy L.G."/>
            <person name="Floudas D."/>
            <person name="Held B.W."/>
            <person name="Levasseur A."/>
            <person name="Lombard V."/>
            <person name="Morin E."/>
            <person name="Otillar R."/>
            <person name="Lindquist E.A."/>
            <person name="Sun H."/>
            <person name="LaButti K.M."/>
            <person name="Schmutz J."/>
            <person name="Jabbour D."/>
            <person name="Luo H."/>
            <person name="Baker S.E."/>
            <person name="Pisabarro A.G."/>
            <person name="Walton J.D."/>
            <person name="Blanchette R.A."/>
            <person name="Henrissat B."/>
            <person name="Martin F."/>
            <person name="Cullen D."/>
            <person name="Hibbett D.S."/>
            <person name="Grigoriev I.V."/>
        </authorList>
    </citation>
    <scope>NUCLEOTIDE SEQUENCE [LARGE SCALE GENOMIC DNA]</scope>
    <source>
        <strain evidence="13">MUCL 33604</strain>
    </source>
</reference>
<keyword evidence="8" id="KW-0479">Metal-binding</keyword>
<gene>
    <name evidence="12" type="ORF">JAAARDRAFT_135176</name>
</gene>
<evidence type="ECO:0000259" key="10">
    <source>
        <dbReference type="Pfam" id="PF03828"/>
    </source>
</evidence>
<keyword evidence="13" id="KW-1185">Reference proteome</keyword>
<dbReference type="PANTHER" id="PTHR12271:SF40">
    <property type="entry name" value="POLY(A) RNA POLYMERASE GLD2"/>
    <property type="match status" value="1"/>
</dbReference>
<dbReference type="Pfam" id="PF22600">
    <property type="entry name" value="MTPAP-like_central"/>
    <property type="match status" value="1"/>
</dbReference>
<feature type="domain" description="Poly(A) RNA polymerase mitochondrial-like central palm" evidence="11">
    <location>
        <begin position="26"/>
        <end position="163"/>
    </location>
</feature>
<dbReference type="SUPFAM" id="SSF81301">
    <property type="entry name" value="Nucleotidyltransferase"/>
    <property type="match status" value="1"/>
</dbReference>
<dbReference type="Gene3D" id="1.10.1410.10">
    <property type="match status" value="1"/>
</dbReference>
<comment type="cofactor">
    <cofactor evidence="2">
        <name>Mg(2+)</name>
        <dbReference type="ChEBI" id="CHEBI:18420"/>
    </cofactor>
</comment>
<organism evidence="12 13">
    <name type="scientific">Jaapia argillacea MUCL 33604</name>
    <dbReference type="NCBI Taxonomy" id="933084"/>
    <lineage>
        <taxon>Eukaryota</taxon>
        <taxon>Fungi</taxon>
        <taxon>Dikarya</taxon>
        <taxon>Basidiomycota</taxon>
        <taxon>Agaricomycotina</taxon>
        <taxon>Agaricomycetes</taxon>
        <taxon>Agaricomycetidae</taxon>
        <taxon>Jaapiales</taxon>
        <taxon>Jaapiaceae</taxon>
        <taxon>Jaapia</taxon>
    </lineage>
</organism>
<evidence type="ECO:0000256" key="7">
    <source>
        <dbReference type="ARBA" id="ARBA00022679"/>
    </source>
</evidence>
<keyword evidence="6" id="KW-0963">Cytoplasm</keyword>
<dbReference type="InterPro" id="IPR043519">
    <property type="entry name" value="NT_sf"/>
</dbReference>
<comment type="cofactor">
    <cofactor evidence="1">
        <name>Mn(2+)</name>
        <dbReference type="ChEBI" id="CHEBI:29035"/>
    </cofactor>
</comment>
<protein>
    <recommendedName>
        <fullName evidence="5">polynucleotide adenylyltransferase</fullName>
        <ecNumber evidence="5">2.7.7.19</ecNumber>
    </recommendedName>
</protein>
<dbReference type="GO" id="GO:0031123">
    <property type="term" value="P:RNA 3'-end processing"/>
    <property type="evidence" value="ECO:0007669"/>
    <property type="project" value="TreeGrafter"/>
</dbReference>
<evidence type="ECO:0000256" key="3">
    <source>
        <dbReference type="ARBA" id="ARBA00004496"/>
    </source>
</evidence>
<dbReference type="Pfam" id="PF03828">
    <property type="entry name" value="PAP_assoc"/>
    <property type="match status" value="1"/>
</dbReference>
<dbReference type="AlphaFoldDB" id="A0A067PHU7"/>
<dbReference type="OrthoDB" id="407432at2759"/>
<evidence type="ECO:0000259" key="11">
    <source>
        <dbReference type="Pfam" id="PF22600"/>
    </source>
</evidence>
<evidence type="ECO:0000256" key="8">
    <source>
        <dbReference type="ARBA" id="ARBA00022723"/>
    </source>
</evidence>
<dbReference type="GO" id="GO:0005737">
    <property type="term" value="C:cytoplasm"/>
    <property type="evidence" value="ECO:0007669"/>
    <property type="project" value="UniProtKB-SubCell"/>
</dbReference>
<feature type="domain" description="PAP-associated" evidence="10">
    <location>
        <begin position="261"/>
        <end position="324"/>
    </location>
</feature>
<dbReference type="HOGENOM" id="CLU_033943_0_1_1"/>
<dbReference type="CDD" id="cd05402">
    <property type="entry name" value="NT_PAP_TUTase"/>
    <property type="match status" value="1"/>
</dbReference>